<accession>A0AAN6Z201</accession>
<comment type="caution">
    <text evidence="2">The sequence shown here is derived from an EMBL/GenBank/DDBJ whole genome shotgun (WGS) entry which is preliminary data.</text>
</comment>
<keyword evidence="1" id="KW-1133">Transmembrane helix</keyword>
<evidence type="ECO:0000313" key="3">
    <source>
        <dbReference type="Proteomes" id="UP001302602"/>
    </source>
</evidence>
<dbReference type="GeneID" id="87830083"/>
<keyword evidence="3" id="KW-1185">Reference proteome</keyword>
<dbReference type="RefSeq" id="XP_062645714.1">
    <property type="nucleotide sequence ID" value="XM_062793314.1"/>
</dbReference>
<reference evidence="2" key="2">
    <citation type="submission" date="2023-05" db="EMBL/GenBank/DDBJ databases">
        <authorList>
            <consortium name="Lawrence Berkeley National Laboratory"/>
            <person name="Steindorff A."/>
            <person name="Hensen N."/>
            <person name="Bonometti L."/>
            <person name="Westerberg I."/>
            <person name="Brannstrom I.O."/>
            <person name="Guillou S."/>
            <person name="Cros-Aarteil S."/>
            <person name="Calhoun S."/>
            <person name="Haridas S."/>
            <person name="Kuo A."/>
            <person name="Mondo S."/>
            <person name="Pangilinan J."/>
            <person name="Riley R."/>
            <person name="Labutti K."/>
            <person name="Andreopoulos B."/>
            <person name="Lipzen A."/>
            <person name="Chen C."/>
            <person name="Yanf M."/>
            <person name="Daum C."/>
            <person name="Ng V."/>
            <person name="Clum A."/>
            <person name="Ohm R."/>
            <person name="Martin F."/>
            <person name="Silar P."/>
            <person name="Natvig D."/>
            <person name="Lalanne C."/>
            <person name="Gautier V."/>
            <person name="Ament-Velasquez S.L."/>
            <person name="Kruys A."/>
            <person name="Hutchinson M.I."/>
            <person name="Powell A.J."/>
            <person name="Barry K."/>
            <person name="Miller A.N."/>
            <person name="Grigoriev I.V."/>
            <person name="Debuchy R."/>
            <person name="Gladieux P."/>
            <person name="Thoren M.H."/>
            <person name="Johannesson H."/>
        </authorList>
    </citation>
    <scope>NUCLEOTIDE SEQUENCE</scope>
    <source>
        <strain evidence="2">CBS 731.68</strain>
    </source>
</reference>
<organism evidence="2 3">
    <name type="scientific">Parathielavia appendiculata</name>
    <dbReference type="NCBI Taxonomy" id="2587402"/>
    <lineage>
        <taxon>Eukaryota</taxon>
        <taxon>Fungi</taxon>
        <taxon>Dikarya</taxon>
        <taxon>Ascomycota</taxon>
        <taxon>Pezizomycotina</taxon>
        <taxon>Sordariomycetes</taxon>
        <taxon>Sordariomycetidae</taxon>
        <taxon>Sordariales</taxon>
        <taxon>Chaetomiaceae</taxon>
        <taxon>Parathielavia</taxon>
    </lineage>
</organism>
<proteinExistence type="predicted"/>
<dbReference type="EMBL" id="MU853232">
    <property type="protein sequence ID" value="KAK4121943.1"/>
    <property type="molecule type" value="Genomic_DNA"/>
</dbReference>
<name>A0AAN6Z201_9PEZI</name>
<protein>
    <submittedName>
        <fullName evidence="2">Uncharacterized protein</fullName>
    </submittedName>
</protein>
<feature type="transmembrane region" description="Helical" evidence="1">
    <location>
        <begin position="12"/>
        <end position="31"/>
    </location>
</feature>
<dbReference type="Proteomes" id="UP001302602">
    <property type="component" value="Unassembled WGS sequence"/>
</dbReference>
<reference evidence="2" key="1">
    <citation type="journal article" date="2023" name="Mol. Phylogenet. Evol.">
        <title>Genome-scale phylogeny and comparative genomics of the fungal order Sordariales.</title>
        <authorList>
            <person name="Hensen N."/>
            <person name="Bonometti L."/>
            <person name="Westerberg I."/>
            <person name="Brannstrom I.O."/>
            <person name="Guillou S."/>
            <person name="Cros-Aarteil S."/>
            <person name="Calhoun S."/>
            <person name="Haridas S."/>
            <person name="Kuo A."/>
            <person name="Mondo S."/>
            <person name="Pangilinan J."/>
            <person name="Riley R."/>
            <person name="LaButti K."/>
            <person name="Andreopoulos B."/>
            <person name="Lipzen A."/>
            <person name="Chen C."/>
            <person name="Yan M."/>
            <person name="Daum C."/>
            <person name="Ng V."/>
            <person name="Clum A."/>
            <person name="Steindorff A."/>
            <person name="Ohm R.A."/>
            <person name="Martin F."/>
            <person name="Silar P."/>
            <person name="Natvig D.O."/>
            <person name="Lalanne C."/>
            <person name="Gautier V."/>
            <person name="Ament-Velasquez S.L."/>
            <person name="Kruys A."/>
            <person name="Hutchinson M.I."/>
            <person name="Powell A.J."/>
            <person name="Barry K."/>
            <person name="Miller A.N."/>
            <person name="Grigoriev I.V."/>
            <person name="Debuchy R."/>
            <person name="Gladieux P."/>
            <person name="Hiltunen Thoren M."/>
            <person name="Johannesson H."/>
        </authorList>
    </citation>
    <scope>NUCLEOTIDE SEQUENCE</scope>
    <source>
        <strain evidence="2">CBS 731.68</strain>
    </source>
</reference>
<keyword evidence="1" id="KW-0472">Membrane</keyword>
<gene>
    <name evidence="2" type="ORF">N657DRAFT_647448</name>
</gene>
<keyword evidence="1" id="KW-0812">Transmembrane</keyword>
<evidence type="ECO:0000313" key="2">
    <source>
        <dbReference type="EMBL" id="KAK4121943.1"/>
    </source>
</evidence>
<sequence>MGMGRLRREAYSDVFQSVIVFALQAWGYVFWGARQAMVGNAAERELQHARTAKIRTEPRG</sequence>
<evidence type="ECO:0000256" key="1">
    <source>
        <dbReference type="SAM" id="Phobius"/>
    </source>
</evidence>
<dbReference type="AlphaFoldDB" id="A0AAN6Z201"/>